<feature type="domain" description="Phage tail collar" evidence="1">
    <location>
        <begin position="6"/>
        <end position="62"/>
    </location>
</feature>
<dbReference type="SUPFAM" id="SSF88874">
    <property type="entry name" value="Receptor-binding domain of short tail fibre protein gp12"/>
    <property type="match status" value="1"/>
</dbReference>
<protein>
    <submittedName>
        <fullName evidence="2">Microcystin-dependent protein</fullName>
    </submittedName>
</protein>
<dbReference type="InterPro" id="IPR011083">
    <property type="entry name" value="Phage_tail_collar_dom"/>
</dbReference>
<reference evidence="2 3" key="1">
    <citation type="submission" date="2016-10" db="EMBL/GenBank/DDBJ databases">
        <authorList>
            <person name="de Groot N.N."/>
        </authorList>
    </citation>
    <scope>NUCLEOTIDE SEQUENCE [LARGE SCALE GENOMIC DNA]</scope>
    <source>
        <strain evidence="2 3">LMG 24775</strain>
    </source>
</reference>
<dbReference type="AlphaFoldDB" id="A0A1H3PAJ6"/>
<dbReference type="Proteomes" id="UP000183417">
    <property type="component" value="Unassembled WGS sequence"/>
</dbReference>
<accession>A0A1H3PAJ6</accession>
<name>A0A1H3PAJ6_9BURK</name>
<organism evidence="2 3">
    <name type="scientific">Delftia lacustris</name>
    <dbReference type="NCBI Taxonomy" id="558537"/>
    <lineage>
        <taxon>Bacteria</taxon>
        <taxon>Pseudomonadati</taxon>
        <taxon>Pseudomonadota</taxon>
        <taxon>Betaproteobacteria</taxon>
        <taxon>Burkholderiales</taxon>
        <taxon>Comamonadaceae</taxon>
        <taxon>Delftia</taxon>
    </lineage>
</organism>
<gene>
    <name evidence="2" type="ORF">SAMN05421547_11024</name>
</gene>
<dbReference type="GeneID" id="94690140"/>
<dbReference type="Gene3D" id="3.90.1340.10">
    <property type="entry name" value="Phage tail collar domain"/>
    <property type="match status" value="1"/>
</dbReference>
<evidence type="ECO:0000313" key="3">
    <source>
        <dbReference type="Proteomes" id="UP000183417"/>
    </source>
</evidence>
<dbReference type="Pfam" id="PF07484">
    <property type="entry name" value="Collar"/>
    <property type="match status" value="1"/>
</dbReference>
<proteinExistence type="predicted"/>
<dbReference type="InterPro" id="IPR037053">
    <property type="entry name" value="Phage_tail_collar_dom_sf"/>
</dbReference>
<evidence type="ECO:0000313" key="2">
    <source>
        <dbReference type="EMBL" id="SDY97419.1"/>
    </source>
</evidence>
<evidence type="ECO:0000259" key="1">
    <source>
        <dbReference type="Pfam" id="PF07484"/>
    </source>
</evidence>
<dbReference type="RefSeq" id="WP_074922405.1">
    <property type="nucleotide sequence ID" value="NZ_CP141274.1"/>
</dbReference>
<sequence>MDPFLGEIRAFAFGQVPRGWLLCNGAILPISTNQALFALLGNRYGGNGSTNFGLPDLRGRTPIGYGGGVVLGLIDGTENVTLTPSQMPQHTHQLLSSAAVATTNVPGGNVMAEATNGLSAYGAPTNSFMAATAVDISGGSQPHQNMQPSLVINWCIASSGIFPPRN</sequence>
<dbReference type="EMBL" id="FNPE01000010">
    <property type="protein sequence ID" value="SDY97419.1"/>
    <property type="molecule type" value="Genomic_DNA"/>
</dbReference>